<dbReference type="InterPro" id="IPR045619">
    <property type="entry name" value="DUF6443"/>
</dbReference>
<organism evidence="4 5">
    <name type="scientific">Plebeiibacterium sediminum</name>
    <dbReference type="NCBI Taxonomy" id="2992112"/>
    <lineage>
        <taxon>Bacteria</taxon>
        <taxon>Pseudomonadati</taxon>
        <taxon>Bacteroidota</taxon>
        <taxon>Bacteroidia</taxon>
        <taxon>Marinilabiliales</taxon>
        <taxon>Marinilabiliaceae</taxon>
        <taxon>Plebeiibacterium</taxon>
    </lineage>
</organism>
<sequence length="1236" mass="136574">MRNKYIKWLMLMILTFPCIIKAQTASSSHNYVTTETVLKEGVTTDSQVTNLDYTQKSTTINYYDGLGRPDQVVQYKAGAKVNNVVKDIVTPIDYDDYGRESIKYLPYANTSGSGGYVDNDILGQKAYYAPGQIDVKRSLTSVPFSETVFESSPLNRVLEQGAPGKAWQPLNANIANSGHTVKMEYGTNKENDVFRFEVINNQLVKEGYYIASELYKTVSKDENWVSGNLHTTEEFKDKQGQVVLKRSYVEGETAIDTVDTYYVYDDFGLLRYVIPPQAVKNLYKGTDVNSEIELVDQDQTLTGAPQASTYLITKGSSVTLSNFRFSASSGSSLTISAGAGNGDLIYAYKYDGRKRMIEKKIPGAAPVYMVYDNRDRLVSTQDGEMREKGVWLFTKYDILNRPIITGLLSNNLKTQDAMQKKVDDFYKDLTKKYFETRNDSLSTSYSYTTSNSFPEVGIDRWLSITYYDTYGYKDCKAFSTGNNISDEISYNHAVKGQVTGTRTKVLDGNEFSSTQAQWLVSTVYYDNKYRCIQSLTDLFPANGGANYTLVSNNYDFVGKIESSKTINVFQGTTKIIDERYDYDHAGRLLKHYHKINGKNEVLLADNTYNELGQLITKKVGDNVQQMDYQYNIRGWLTQVNDPSVTAAGSKKLALKLDYIDPSSVLNAQKQYNGNISSMIWRTEKQSSVSGDMSAYGFNYDGLNRLTQANYGQGGSSIARNGAYDVTIGNYDLNGNIGILTRKKASTTIDNLSYSYRGNQLLSVNDAANDNVGFKEKSSSGIEYNYDLNGNMTADKNKGLTNVKYNFLNLPELLTGDDNKTIRYIYTADGQKVAKTANGKTTYYTGTTIYEESTLQQVLHSEGTIAMNGSSATYQYHLKDHLGNTRVVVDENNVTNQVSFYYPFGMTAEQFNSGAKNKYLYNGKELQEDAIGGRVLDWYDYGARFYDPAIGRWHSIDLLAEIYFSSTPYHYVLSNPIIFTDAFGLAVRKKKNGYEITGDDAVTYAINMGLVGNGGNTWADFYKSLDDAAAGNKKENKGNKVANRSESTDVYGSGDAKSTKGAPAAINHDNNALSNYRQSIRKQEDLAFQQSVNHAINTDGVNTVLGTLAVPGVIIGASISGWSMGTEFGLQMIKNDFNVQKSIQNFNVTSAIPGGNIYGKAAGVLSSMFIQNASFNDGIQTNNSVGEIVGGGLVGGFTTYSGGQIGKAFGGGSAGNTASGTYSGFLKIMTTYVNSNQ</sequence>
<protein>
    <submittedName>
        <fullName evidence="4">RHS repeat-associated core domain-containing protein</fullName>
    </submittedName>
</protein>
<dbReference type="PANTHER" id="PTHR32305">
    <property type="match status" value="1"/>
</dbReference>
<comment type="caution">
    <text evidence="4">The sequence shown here is derived from an EMBL/GenBank/DDBJ whole genome shotgun (WGS) entry which is preliminary data.</text>
</comment>
<evidence type="ECO:0000313" key="4">
    <source>
        <dbReference type="EMBL" id="MCW3789227.1"/>
    </source>
</evidence>
<evidence type="ECO:0000256" key="1">
    <source>
        <dbReference type="SAM" id="MobiDB-lite"/>
    </source>
</evidence>
<keyword evidence="2" id="KW-0732">Signal</keyword>
<dbReference type="NCBIfam" id="TIGR03696">
    <property type="entry name" value="Rhs_assc_core"/>
    <property type="match status" value="1"/>
</dbReference>
<name>A0AAE3SHG4_9BACT</name>
<evidence type="ECO:0000259" key="3">
    <source>
        <dbReference type="Pfam" id="PF20041"/>
    </source>
</evidence>
<dbReference type="RefSeq" id="WP_301192785.1">
    <property type="nucleotide sequence ID" value="NZ_JAPDPJ010000090.1"/>
</dbReference>
<dbReference type="Proteomes" id="UP001209229">
    <property type="component" value="Unassembled WGS sequence"/>
</dbReference>
<keyword evidence="5" id="KW-1185">Reference proteome</keyword>
<reference evidence="4" key="1">
    <citation type="submission" date="2022-10" db="EMBL/GenBank/DDBJ databases">
        <authorList>
            <person name="Yu W.X."/>
        </authorList>
    </citation>
    <scope>NUCLEOTIDE SEQUENCE</scope>
    <source>
        <strain evidence="4">AAT</strain>
    </source>
</reference>
<evidence type="ECO:0000313" key="5">
    <source>
        <dbReference type="Proteomes" id="UP001209229"/>
    </source>
</evidence>
<dbReference type="AlphaFoldDB" id="A0AAE3SHG4"/>
<dbReference type="Pfam" id="PF20041">
    <property type="entry name" value="DUF6443"/>
    <property type="match status" value="1"/>
</dbReference>
<dbReference type="Gene3D" id="2.180.10.10">
    <property type="entry name" value="RHS repeat-associated core"/>
    <property type="match status" value="1"/>
</dbReference>
<dbReference type="InterPro" id="IPR022385">
    <property type="entry name" value="Rhs_assc_core"/>
</dbReference>
<feature type="signal peptide" evidence="2">
    <location>
        <begin position="1"/>
        <end position="22"/>
    </location>
</feature>
<gene>
    <name evidence="4" type="ORF">OM075_22375</name>
</gene>
<accession>A0AAE3SHG4</accession>
<feature type="region of interest" description="Disordered" evidence="1">
    <location>
        <begin position="1031"/>
        <end position="1063"/>
    </location>
</feature>
<evidence type="ECO:0000256" key="2">
    <source>
        <dbReference type="SAM" id="SignalP"/>
    </source>
</evidence>
<dbReference type="EMBL" id="JAPDPJ010000090">
    <property type="protein sequence ID" value="MCW3789227.1"/>
    <property type="molecule type" value="Genomic_DNA"/>
</dbReference>
<dbReference type="InterPro" id="IPR050708">
    <property type="entry name" value="T6SS_VgrG/RHS"/>
</dbReference>
<proteinExistence type="predicted"/>
<dbReference type="PANTHER" id="PTHR32305:SF15">
    <property type="entry name" value="PROTEIN RHSA-RELATED"/>
    <property type="match status" value="1"/>
</dbReference>
<feature type="domain" description="DUF6443" evidence="3">
    <location>
        <begin position="40"/>
        <end position="177"/>
    </location>
</feature>
<feature type="chain" id="PRO_5041935184" evidence="2">
    <location>
        <begin position="23"/>
        <end position="1236"/>
    </location>
</feature>